<dbReference type="Proteomes" id="UP000274212">
    <property type="component" value="Unassembled WGS sequence"/>
</dbReference>
<gene>
    <name evidence="1" type="ORF">ALP36_03278</name>
</gene>
<evidence type="ECO:0000313" key="1">
    <source>
        <dbReference type="EMBL" id="RMU04542.1"/>
    </source>
</evidence>
<accession>A0A3M5R655</accession>
<dbReference type="EMBL" id="RBTT01000331">
    <property type="protein sequence ID" value="RMU04542.1"/>
    <property type="molecule type" value="Genomic_DNA"/>
</dbReference>
<sequence length="84" mass="9905">MNTDQLRGLANCLERDVYNINVVAKHLRMLADHDLFDSIGMDEVRIIGARYNRGMDLSLEEIKRDTRYGNFIVNSWQRFSRLMI</sequence>
<comment type="caution">
    <text evidence="1">The sequence shown here is derived from an EMBL/GenBank/DDBJ whole genome shotgun (WGS) entry which is preliminary data.</text>
</comment>
<proteinExistence type="predicted"/>
<reference evidence="1 2" key="1">
    <citation type="submission" date="2018-08" db="EMBL/GenBank/DDBJ databases">
        <title>Recombination of ecologically and evolutionarily significant loci maintains genetic cohesion in the Pseudomonas syringae species complex.</title>
        <authorList>
            <person name="Dillon M."/>
            <person name="Thakur S."/>
            <person name="Almeida R.N.D."/>
            <person name="Weir B.S."/>
            <person name="Guttman D.S."/>
        </authorList>
    </citation>
    <scope>NUCLEOTIDE SEQUENCE [LARGE SCALE GENOMIC DNA]</scope>
    <source>
        <strain evidence="1 2">ICMP 9829</strain>
    </source>
</reference>
<organism evidence="1 2">
    <name type="scientific">Pseudomonas syringae pv. coriandricola</name>
    <dbReference type="NCBI Taxonomy" id="264453"/>
    <lineage>
        <taxon>Bacteria</taxon>
        <taxon>Pseudomonadati</taxon>
        <taxon>Pseudomonadota</taxon>
        <taxon>Gammaproteobacteria</taxon>
        <taxon>Pseudomonadales</taxon>
        <taxon>Pseudomonadaceae</taxon>
        <taxon>Pseudomonas</taxon>
    </lineage>
</organism>
<name>A0A3M5R655_9PSED</name>
<protein>
    <submittedName>
        <fullName evidence="1">Uncharacterized protein</fullName>
    </submittedName>
</protein>
<dbReference type="AlphaFoldDB" id="A0A3M5R655"/>
<evidence type="ECO:0000313" key="2">
    <source>
        <dbReference type="Proteomes" id="UP000274212"/>
    </source>
</evidence>